<gene>
    <name evidence="1" type="ORF">E5329_08640</name>
</gene>
<protein>
    <submittedName>
        <fullName evidence="1">Cof-type HAD-IIB family hydrolase</fullName>
    </submittedName>
</protein>
<dbReference type="Proteomes" id="UP000304953">
    <property type="component" value="Unassembled WGS sequence"/>
</dbReference>
<sequence>MSQIWYGTLLRNDKTISPYTIKTIAKLRQSGHKFVVATARPLRAAKKFLESMEIDAGIYHNGALLYRGKNKIDSYQIDHAHDVIHSILNLNPSAFVAAEVDDILYSNFAAERLGPGTDYTLTQSDFSEICGKKADKIIVEVNSLEDMEKYKSVLTDDLYIQISENIIGMIMKKAGAKSNGIQYLASEFGIGTENIIAFGDDYNDIDMLQTAGIGICVKNGLDIVKNHADAICGSKEEDGVAKWLEKNI</sequence>
<name>A0AC61RX94_9FIRM</name>
<dbReference type="EMBL" id="SRYA01000014">
    <property type="protein sequence ID" value="TGY96620.1"/>
    <property type="molecule type" value="Genomic_DNA"/>
</dbReference>
<keyword evidence="1" id="KW-0378">Hydrolase</keyword>
<proteinExistence type="predicted"/>
<reference evidence="1" key="1">
    <citation type="submission" date="2019-04" db="EMBL/GenBank/DDBJ databases">
        <title>Microbes associate with the intestines of laboratory mice.</title>
        <authorList>
            <person name="Navarre W."/>
            <person name="Wong E."/>
            <person name="Huang K."/>
            <person name="Tropini C."/>
            <person name="Ng K."/>
            <person name="Yu B."/>
        </authorList>
    </citation>
    <scope>NUCLEOTIDE SEQUENCE</scope>
    <source>
        <strain evidence="1">NM01_1-7b</strain>
    </source>
</reference>
<comment type="caution">
    <text evidence="1">The sequence shown here is derived from an EMBL/GenBank/DDBJ whole genome shotgun (WGS) entry which is preliminary data.</text>
</comment>
<accession>A0AC61RX94</accession>
<organism evidence="1 2">
    <name type="scientific">Petralouisia muris</name>
    <dbReference type="NCBI Taxonomy" id="3032872"/>
    <lineage>
        <taxon>Bacteria</taxon>
        <taxon>Bacillati</taxon>
        <taxon>Bacillota</taxon>
        <taxon>Clostridia</taxon>
        <taxon>Lachnospirales</taxon>
        <taxon>Lachnospiraceae</taxon>
        <taxon>Petralouisia</taxon>
    </lineage>
</organism>
<evidence type="ECO:0000313" key="2">
    <source>
        <dbReference type="Proteomes" id="UP000304953"/>
    </source>
</evidence>
<evidence type="ECO:0000313" key="1">
    <source>
        <dbReference type="EMBL" id="TGY96620.1"/>
    </source>
</evidence>
<keyword evidence="2" id="KW-1185">Reference proteome</keyword>